<dbReference type="SMART" id="SM00886">
    <property type="entry name" value="Dabb"/>
    <property type="match status" value="1"/>
</dbReference>
<dbReference type="InterPro" id="IPR013097">
    <property type="entry name" value="Dabb"/>
</dbReference>
<evidence type="ECO:0000313" key="2">
    <source>
        <dbReference type="EMBL" id="CAK9193794.1"/>
    </source>
</evidence>
<evidence type="ECO:0000259" key="1">
    <source>
        <dbReference type="PROSITE" id="PS51502"/>
    </source>
</evidence>
<dbReference type="InterPro" id="IPR011008">
    <property type="entry name" value="Dimeric_a/b-barrel"/>
</dbReference>
<dbReference type="Gene3D" id="3.30.70.100">
    <property type="match status" value="1"/>
</dbReference>
<protein>
    <recommendedName>
        <fullName evidence="1">Stress-response A/B barrel domain-containing protein</fullName>
    </recommendedName>
</protein>
<dbReference type="SUPFAM" id="SSF54909">
    <property type="entry name" value="Dimeric alpha+beta barrel"/>
    <property type="match status" value="1"/>
</dbReference>
<dbReference type="Proteomes" id="UP001497512">
    <property type="component" value="Chromosome 10"/>
</dbReference>
<name>A0ABP0TE61_9BRYO</name>
<organism evidence="2 3">
    <name type="scientific">Sphagnum troendelagicum</name>
    <dbReference type="NCBI Taxonomy" id="128251"/>
    <lineage>
        <taxon>Eukaryota</taxon>
        <taxon>Viridiplantae</taxon>
        <taxon>Streptophyta</taxon>
        <taxon>Embryophyta</taxon>
        <taxon>Bryophyta</taxon>
        <taxon>Sphagnophytina</taxon>
        <taxon>Sphagnopsida</taxon>
        <taxon>Sphagnales</taxon>
        <taxon>Sphagnaceae</taxon>
        <taxon>Sphagnum</taxon>
    </lineage>
</organism>
<keyword evidence="3" id="KW-1185">Reference proteome</keyword>
<gene>
    <name evidence="2" type="ORF">CSSPTR1EN2_LOCUS2204</name>
</gene>
<dbReference type="EMBL" id="OZ019902">
    <property type="protein sequence ID" value="CAK9193794.1"/>
    <property type="molecule type" value="Genomic_DNA"/>
</dbReference>
<dbReference type="Pfam" id="PF07876">
    <property type="entry name" value="Dabb"/>
    <property type="match status" value="1"/>
</dbReference>
<sequence length="100" mass="10970">MALRHIVLFKLAKKEDASICVEELKKLRESLKPHVPILSFIVSETIGAGGSADVALIVDFPDAATLKLYQEHPLHLAVVQKNGSIVAERLSIQIPLSLFE</sequence>
<accession>A0ABP0TE61</accession>
<reference evidence="2" key="1">
    <citation type="submission" date="2024-02" db="EMBL/GenBank/DDBJ databases">
        <authorList>
            <consortium name="ELIXIR-Norway"/>
            <consortium name="Elixir Norway"/>
        </authorList>
    </citation>
    <scope>NUCLEOTIDE SEQUENCE</scope>
</reference>
<dbReference type="PROSITE" id="PS51502">
    <property type="entry name" value="S_R_A_B_BARREL"/>
    <property type="match status" value="1"/>
</dbReference>
<evidence type="ECO:0000313" key="3">
    <source>
        <dbReference type="Proteomes" id="UP001497512"/>
    </source>
</evidence>
<proteinExistence type="predicted"/>
<feature type="domain" description="Stress-response A/B barrel" evidence="1">
    <location>
        <begin position="3"/>
        <end position="94"/>
    </location>
</feature>